<dbReference type="InterPro" id="IPR049406">
    <property type="entry name" value="ZIP4_12_EF-hand"/>
</dbReference>
<dbReference type="EMBL" id="JAODUO010001150">
    <property type="protein sequence ID" value="KAK2170474.1"/>
    <property type="molecule type" value="Genomic_DNA"/>
</dbReference>
<comment type="caution">
    <text evidence="9">The sequence shown here is derived from an EMBL/GenBank/DDBJ whole genome shotgun (WGS) entry which is preliminary data.</text>
</comment>
<dbReference type="GO" id="GO:0071578">
    <property type="term" value="P:zinc ion import across plasma membrane"/>
    <property type="evidence" value="ECO:0007669"/>
    <property type="project" value="TreeGrafter"/>
</dbReference>
<keyword evidence="3 6" id="KW-0812">Transmembrane</keyword>
<evidence type="ECO:0000256" key="4">
    <source>
        <dbReference type="ARBA" id="ARBA00022989"/>
    </source>
</evidence>
<feature type="transmembrane region" description="Helical" evidence="6">
    <location>
        <begin position="479"/>
        <end position="499"/>
    </location>
</feature>
<keyword evidence="4 6" id="KW-1133">Transmembrane helix</keyword>
<feature type="transmembrane region" description="Helical" evidence="6">
    <location>
        <begin position="206"/>
        <end position="230"/>
    </location>
</feature>
<feature type="transmembrane region" description="Helical" evidence="6">
    <location>
        <begin position="544"/>
        <end position="564"/>
    </location>
</feature>
<keyword evidence="7" id="KW-0732">Signal</keyword>
<evidence type="ECO:0000256" key="5">
    <source>
        <dbReference type="ARBA" id="ARBA00023136"/>
    </source>
</evidence>
<feature type="chain" id="PRO_5042242911" description="Zinc transporter ZIP4/12 EF-hand domain-containing protein" evidence="7">
    <location>
        <begin position="30"/>
        <end position="570"/>
    </location>
</feature>
<comment type="similarity">
    <text evidence="2">Belongs to the ZIP transporter (TC 2.A.5) family.</text>
</comment>
<dbReference type="InterPro" id="IPR003689">
    <property type="entry name" value="ZIP"/>
</dbReference>
<dbReference type="GO" id="GO:0005385">
    <property type="term" value="F:zinc ion transmembrane transporter activity"/>
    <property type="evidence" value="ECO:0007669"/>
    <property type="project" value="TreeGrafter"/>
</dbReference>
<reference evidence="9" key="1">
    <citation type="journal article" date="2023" name="Mol. Biol. Evol.">
        <title>Third-Generation Sequencing Reveals the Adaptive Role of the Epigenome in Three Deep-Sea Polychaetes.</title>
        <authorList>
            <person name="Perez M."/>
            <person name="Aroh O."/>
            <person name="Sun Y."/>
            <person name="Lan Y."/>
            <person name="Juniper S.K."/>
            <person name="Young C.R."/>
            <person name="Angers B."/>
            <person name="Qian P.Y."/>
        </authorList>
    </citation>
    <scope>NUCLEOTIDE SEQUENCE</scope>
    <source>
        <strain evidence="9">R07B-5</strain>
    </source>
</reference>
<evidence type="ECO:0000256" key="7">
    <source>
        <dbReference type="SAM" id="SignalP"/>
    </source>
</evidence>
<evidence type="ECO:0000313" key="9">
    <source>
        <dbReference type="EMBL" id="KAK2170474.1"/>
    </source>
</evidence>
<evidence type="ECO:0000256" key="6">
    <source>
        <dbReference type="SAM" id="Phobius"/>
    </source>
</evidence>
<evidence type="ECO:0000256" key="2">
    <source>
        <dbReference type="ARBA" id="ARBA00006939"/>
    </source>
</evidence>
<keyword evidence="10" id="KW-1185">Reference proteome</keyword>
<protein>
    <recommendedName>
        <fullName evidence="8">Zinc transporter ZIP4/12 EF-hand domain-containing protein</fullName>
    </recommendedName>
</protein>
<evidence type="ECO:0000313" key="10">
    <source>
        <dbReference type="Proteomes" id="UP001209878"/>
    </source>
</evidence>
<accession>A0AAD9KFY5</accession>
<dbReference type="GO" id="GO:0030003">
    <property type="term" value="P:intracellular monoatomic cation homeostasis"/>
    <property type="evidence" value="ECO:0007669"/>
    <property type="project" value="TreeGrafter"/>
</dbReference>
<dbReference type="Pfam" id="PF02535">
    <property type="entry name" value="Zip"/>
    <property type="match status" value="1"/>
</dbReference>
<dbReference type="InterPro" id="IPR050799">
    <property type="entry name" value="ZIP_Transporter"/>
</dbReference>
<evidence type="ECO:0000259" key="8">
    <source>
        <dbReference type="Pfam" id="PF21116"/>
    </source>
</evidence>
<organism evidence="9 10">
    <name type="scientific">Ridgeia piscesae</name>
    <name type="common">Tubeworm</name>
    <dbReference type="NCBI Taxonomy" id="27915"/>
    <lineage>
        <taxon>Eukaryota</taxon>
        <taxon>Metazoa</taxon>
        <taxon>Spiralia</taxon>
        <taxon>Lophotrochozoa</taxon>
        <taxon>Annelida</taxon>
        <taxon>Polychaeta</taxon>
        <taxon>Sedentaria</taxon>
        <taxon>Canalipalpata</taxon>
        <taxon>Sabellida</taxon>
        <taxon>Siboglinidae</taxon>
        <taxon>Ridgeia</taxon>
    </lineage>
</organism>
<dbReference type="Pfam" id="PF21116">
    <property type="entry name" value="EF-hand_Zip"/>
    <property type="match status" value="1"/>
</dbReference>
<dbReference type="GO" id="GO:0140410">
    <property type="term" value="F:monoatomic cation:bicarbonate symporter activity"/>
    <property type="evidence" value="ECO:0007669"/>
    <property type="project" value="TreeGrafter"/>
</dbReference>
<evidence type="ECO:0000256" key="3">
    <source>
        <dbReference type="ARBA" id="ARBA00022692"/>
    </source>
</evidence>
<dbReference type="Proteomes" id="UP001209878">
    <property type="component" value="Unassembled WGS sequence"/>
</dbReference>
<feature type="domain" description="Zinc transporter ZIP4/12 EF-hand" evidence="8">
    <location>
        <begin position="51"/>
        <end position="174"/>
    </location>
</feature>
<keyword evidence="5 6" id="KW-0472">Membrane</keyword>
<feature type="transmembrane region" description="Helical" evidence="6">
    <location>
        <begin position="242"/>
        <end position="261"/>
    </location>
</feature>
<dbReference type="AlphaFoldDB" id="A0AAD9KFY5"/>
<dbReference type="PANTHER" id="PTHR12191:SF37">
    <property type="entry name" value="ZINC TRANSPORTER FOI"/>
    <property type="match status" value="1"/>
</dbReference>
<feature type="transmembrane region" description="Helical" evidence="6">
    <location>
        <begin position="281"/>
        <end position="305"/>
    </location>
</feature>
<dbReference type="GO" id="GO:0005886">
    <property type="term" value="C:plasma membrane"/>
    <property type="evidence" value="ECO:0007669"/>
    <property type="project" value="TreeGrafter"/>
</dbReference>
<dbReference type="PANTHER" id="PTHR12191">
    <property type="entry name" value="SOLUTE CARRIER FAMILY 39"/>
    <property type="match status" value="1"/>
</dbReference>
<feature type="transmembrane region" description="Helical" evidence="6">
    <location>
        <begin position="505"/>
        <end position="523"/>
    </location>
</feature>
<comment type="subcellular location">
    <subcellularLocation>
        <location evidence="1">Membrane</location>
        <topology evidence="1">Multi-pass membrane protein</topology>
    </subcellularLocation>
</comment>
<gene>
    <name evidence="9" type="ORF">NP493_1151g00000</name>
</gene>
<proteinExistence type="inferred from homology"/>
<sequence>MICHLHSRPSVCALCVGLCLLVHLHCCHSDTPSPTTPSDDALASKAYLQEIFAKYGNGNVLTFDGFERLLHKLGLGSDGHVIEMDHMKTEVVTALNCTRHTRSASRQETGHRKVQEHGIDKRAATTAVHMKISDKCLQAEGVLNVYKMKRSEVIQPEQFLHLCPALVQQMESGACQQPAKHDDVDKLKAYETKGMFDHITSIPGKVWGFSLLSVTIISLVGLLCVAIVPLTRKVYFNHVIQFLVSVAVGSLTGDALLHLLPHSMVKSDDGGHNHSHDKSSVWSGLMAFAGVYIFFLTERMIALFAEWRRNKRVKMLQHVKQFHIEGEEGYPSMMSELGAKLTTNHSVSCDDMMTVVHPSRGMYKVADVKKMADDAHDEMHASCDVSIRDTWGHTHTAGHTHAAGHSHEAARSVSSVALMVVMGDGLHNFCDGLALGAAFCHSLTGGLSTSVAIFCHELPHELGDFAVLLRVGMTVRQALIYNCLSSVLCLLGMLVGIAVGNIASASTWIFALAAGMFLYIALVDMVPEMTSISPKSGETPFLHFGLQNVGILTGASIMLLIALYEDALML</sequence>
<feature type="signal peptide" evidence="7">
    <location>
        <begin position="1"/>
        <end position="29"/>
    </location>
</feature>
<name>A0AAD9KFY5_RIDPI</name>
<evidence type="ECO:0000256" key="1">
    <source>
        <dbReference type="ARBA" id="ARBA00004141"/>
    </source>
</evidence>